<dbReference type="Pfam" id="PF00271">
    <property type="entry name" value="Helicase_C"/>
    <property type="match status" value="1"/>
</dbReference>
<dbReference type="InterPro" id="IPR024759">
    <property type="entry name" value="UvrB_YAD/RRR_dom"/>
</dbReference>
<dbReference type="GO" id="GO:0005524">
    <property type="term" value="F:ATP binding"/>
    <property type="evidence" value="ECO:0007669"/>
    <property type="project" value="UniProtKB-KW"/>
</dbReference>
<sequence length="459" mass="52913">MVEIFPASRDEHAFRVEFFGDEIDRIREVEALTGQVLGEVDHLAIFPATHFVTNDDHMEVAIAKIQAELEEQLAVFEKEGKLLEAQRLKQRTEYDIEMLREMGYTNGVENYSRHMDGRSEGEPPYTLLDFFPDDFLIMIDESHMTMGQIKGMYNGDRSRKEMLVNYGFRLPSALDNRPLRREEFESHVHQIVYVSATPGDYENEQTETVVEQIIRPTGLLDPEVEVRPTMGQIDDLLGEINARVEKNERTFITTLTKKMAEDLTDYFKEMGIKVKYMHSDIKTLERTEIIRDLRLGVFDVLVGINLLREGIDVPEVSLVAILDADKEGFLRNERGLIQTIGRAARNSEGHVIMYADTMTQSMQRAIDETARRRKIQMAYNEEHGIVPQTIKKEIRDLIAVTKAVAKEEDKEVEINSLNKQERKELVKKLEKQMQEAVEVLDFELAAQIRDMMLEVKALG</sequence>
<evidence type="ECO:0000256" key="3">
    <source>
        <dbReference type="ARBA" id="ARBA00022840"/>
    </source>
</evidence>
<evidence type="ECO:0000256" key="4">
    <source>
        <dbReference type="ARBA" id="ARBA00026033"/>
    </source>
</evidence>
<dbReference type="Pfam" id="PF17757">
    <property type="entry name" value="UvrB_inter"/>
    <property type="match status" value="1"/>
</dbReference>
<dbReference type="CDD" id="cd18790">
    <property type="entry name" value="SF2_C_UvrB"/>
    <property type="match status" value="1"/>
</dbReference>
<dbReference type="PANTHER" id="PTHR24029:SF0">
    <property type="entry name" value="UVRABC SYSTEM PROTEIN B"/>
    <property type="match status" value="1"/>
</dbReference>
<dbReference type="InterPro" id="IPR041471">
    <property type="entry name" value="UvrB_inter"/>
</dbReference>
<comment type="caution">
    <text evidence="9">The sequence shown here is derived from an EMBL/GenBank/DDBJ whole genome shotgun (WGS) entry which is preliminary data.</text>
</comment>
<dbReference type="EMBL" id="LQRI01000040">
    <property type="protein sequence ID" value="KXT84175.1"/>
    <property type="molecule type" value="Genomic_DNA"/>
</dbReference>
<reference evidence="9 10" key="1">
    <citation type="submission" date="2016-01" db="EMBL/GenBank/DDBJ databases">
        <title>Highly variable Streptococcus oralis are common among viridans streptococci isolated from primates.</title>
        <authorList>
            <person name="Denapaite D."/>
            <person name="Rieger M."/>
            <person name="Koendgen S."/>
            <person name="Brueckner R."/>
            <person name="Ochigava I."/>
            <person name="Kappeler P."/>
            <person name="Maetz-Rensing K."/>
            <person name="Leendertz F."/>
            <person name="Hakenbeck R."/>
        </authorList>
    </citation>
    <scope>NUCLEOTIDE SEQUENCE [LARGE SCALE GENOMIC DNA]</scope>
    <source>
        <strain evidence="9 10">DD14</strain>
    </source>
</reference>
<dbReference type="Gene3D" id="4.10.860.10">
    <property type="entry name" value="UVR domain"/>
    <property type="match status" value="1"/>
</dbReference>
<dbReference type="InterPro" id="IPR036876">
    <property type="entry name" value="UVR_dom_sf"/>
</dbReference>
<keyword evidence="3" id="KW-0067">ATP-binding</keyword>
<dbReference type="SMART" id="SM00490">
    <property type="entry name" value="HELICc"/>
    <property type="match status" value="1"/>
</dbReference>
<dbReference type="InterPro" id="IPR001943">
    <property type="entry name" value="UVR_dom"/>
</dbReference>
<dbReference type="Proteomes" id="UP000070497">
    <property type="component" value="Unassembled WGS sequence"/>
</dbReference>
<dbReference type="InterPro" id="IPR027417">
    <property type="entry name" value="P-loop_NTPase"/>
</dbReference>
<dbReference type="Pfam" id="PF12344">
    <property type="entry name" value="UvrB"/>
    <property type="match status" value="1"/>
</dbReference>
<dbReference type="Pfam" id="PF02151">
    <property type="entry name" value="UVR"/>
    <property type="match status" value="1"/>
</dbReference>
<dbReference type="Gene3D" id="3.40.50.300">
    <property type="entry name" value="P-loop containing nucleotide triphosphate hydrolases"/>
    <property type="match status" value="2"/>
</dbReference>
<dbReference type="GO" id="GO:0009380">
    <property type="term" value="C:excinuclease repair complex"/>
    <property type="evidence" value="ECO:0007669"/>
    <property type="project" value="InterPro"/>
</dbReference>
<dbReference type="GO" id="GO:0016887">
    <property type="term" value="F:ATP hydrolysis activity"/>
    <property type="evidence" value="ECO:0007669"/>
    <property type="project" value="InterPro"/>
</dbReference>
<keyword evidence="6" id="KW-0175">Coiled coil</keyword>
<dbReference type="Gene3D" id="3.30.2060.10">
    <property type="entry name" value="Penicillin-binding protein 1b domain"/>
    <property type="match status" value="1"/>
</dbReference>
<dbReference type="PROSITE" id="PS50151">
    <property type="entry name" value="UVR"/>
    <property type="match status" value="1"/>
</dbReference>
<gene>
    <name evidence="9" type="ORF">SORDD14_00182</name>
</gene>
<dbReference type="PROSITE" id="PS51194">
    <property type="entry name" value="HELICASE_CTER"/>
    <property type="match status" value="1"/>
</dbReference>
<proteinExistence type="inferred from homology"/>
<evidence type="ECO:0000256" key="1">
    <source>
        <dbReference type="ARBA" id="ARBA00008533"/>
    </source>
</evidence>
<dbReference type="SUPFAM" id="SSF52540">
    <property type="entry name" value="P-loop containing nucleoside triphosphate hydrolases"/>
    <property type="match status" value="2"/>
</dbReference>
<feature type="domain" description="UVR" evidence="7">
    <location>
        <begin position="423"/>
        <end position="458"/>
    </location>
</feature>
<evidence type="ECO:0000259" key="7">
    <source>
        <dbReference type="PROSITE" id="PS50151"/>
    </source>
</evidence>
<comment type="similarity">
    <text evidence="1">Belongs to the UvrB family.</text>
</comment>
<accession>A0A139P7I9</accession>
<dbReference type="InterPro" id="IPR004807">
    <property type="entry name" value="UvrB"/>
</dbReference>
<dbReference type="PANTHER" id="PTHR24029">
    <property type="entry name" value="UVRABC SYSTEM PROTEIN B"/>
    <property type="match status" value="1"/>
</dbReference>
<comment type="subunit">
    <text evidence="4">Forms a heterotetramer with UvrA during the search for lesions. Interacts with UvrC in an incision complex.</text>
</comment>
<evidence type="ECO:0000259" key="8">
    <source>
        <dbReference type="PROSITE" id="PS51194"/>
    </source>
</evidence>
<name>A0A139P7I9_STROR</name>
<dbReference type="InterPro" id="IPR001650">
    <property type="entry name" value="Helicase_C-like"/>
</dbReference>
<evidence type="ECO:0000256" key="6">
    <source>
        <dbReference type="SAM" id="Coils"/>
    </source>
</evidence>
<dbReference type="GO" id="GO:0006289">
    <property type="term" value="P:nucleotide-excision repair"/>
    <property type="evidence" value="ECO:0007669"/>
    <property type="project" value="InterPro"/>
</dbReference>
<organism evidence="9 10">
    <name type="scientific">Streptococcus oralis</name>
    <dbReference type="NCBI Taxonomy" id="1303"/>
    <lineage>
        <taxon>Bacteria</taxon>
        <taxon>Bacillati</taxon>
        <taxon>Bacillota</taxon>
        <taxon>Bacilli</taxon>
        <taxon>Lactobacillales</taxon>
        <taxon>Streptococcaceae</taxon>
        <taxon>Streptococcus</taxon>
    </lineage>
</organism>
<dbReference type="AlphaFoldDB" id="A0A139P7I9"/>
<evidence type="ECO:0000256" key="2">
    <source>
        <dbReference type="ARBA" id="ARBA00022741"/>
    </source>
</evidence>
<dbReference type="SUPFAM" id="SSF46600">
    <property type="entry name" value="C-terminal UvrC-binding domain of UvrB"/>
    <property type="match status" value="1"/>
</dbReference>
<feature type="coiled-coil region" evidence="6">
    <location>
        <begin position="419"/>
        <end position="446"/>
    </location>
</feature>
<protein>
    <recommendedName>
        <fullName evidence="5">UvrABC system protein B</fullName>
    </recommendedName>
</protein>
<keyword evidence="2" id="KW-0547">Nucleotide-binding</keyword>
<evidence type="ECO:0000313" key="9">
    <source>
        <dbReference type="EMBL" id="KXT84175.1"/>
    </source>
</evidence>
<evidence type="ECO:0000313" key="10">
    <source>
        <dbReference type="Proteomes" id="UP000070497"/>
    </source>
</evidence>
<evidence type="ECO:0000256" key="5">
    <source>
        <dbReference type="ARBA" id="ARBA00029504"/>
    </source>
</evidence>
<feature type="domain" description="Helicase C-terminal" evidence="8">
    <location>
        <begin position="232"/>
        <end position="398"/>
    </location>
</feature>
<dbReference type="GO" id="GO:0003677">
    <property type="term" value="F:DNA binding"/>
    <property type="evidence" value="ECO:0007669"/>
    <property type="project" value="InterPro"/>
</dbReference>
<dbReference type="PATRIC" id="fig|1303.77.peg.211"/>